<dbReference type="GeneID" id="130499031"/>
<feature type="compositionally biased region" description="Polar residues" evidence="1">
    <location>
        <begin position="9"/>
        <end position="18"/>
    </location>
</feature>
<dbReference type="RefSeq" id="XP_056848901.1">
    <property type="nucleotide sequence ID" value="XM_056992921.1"/>
</dbReference>
<protein>
    <submittedName>
        <fullName evidence="3">Uncharacterized protein LOC130499031</fullName>
    </submittedName>
</protein>
<feature type="region of interest" description="Disordered" evidence="1">
    <location>
        <begin position="122"/>
        <end position="155"/>
    </location>
</feature>
<accession>A0A9W3CBD6</accession>
<evidence type="ECO:0000256" key="1">
    <source>
        <dbReference type="SAM" id="MobiDB-lite"/>
    </source>
</evidence>
<sequence>MESSVAGPSATSVVTPTLGSDVALAPDPAVPALGPDVTPVPSSTIPASGPDVPLPAGEIVVPEQASDVQARLEGSLLAPIVVSEDARFEEMGACTATELAGPSSSGALVPSSEIPEVQDAGIVADKGGEEVGEGDGEAVPTSGESENEGGVPEDA</sequence>
<feature type="compositionally biased region" description="Low complexity" evidence="1">
    <location>
        <begin position="21"/>
        <end position="37"/>
    </location>
</feature>
<evidence type="ECO:0000313" key="3">
    <source>
        <dbReference type="RefSeq" id="XP_056848901.1"/>
    </source>
</evidence>
<gene>
    <name evidence="3" type="primary">LOC130499031</name>
</gene>
<name>A0A9W3CBD6_RAPSA</name>
<evidence type="ECO:0000313" key="2">
    <source>
        <dbReference type="Proteomes" id="UP000504610"/>
    </source>
</evidence>
<organism evidence="2 3">
    <name type="scientific">Raphanus sativus</name>
    <name type="common">Radish</name>
    <name type="synonym">Raphanus raphanistrum var. sativus</name>
    <dbReference type="NCBI Taxonomy" id="3726"/>
    <lineage>
        <taxon>Eukaryota</taxon>
        <taxon>Viridiplantae</taxon>
        <taxon>Streptophyta</taxon>
        <taxon>Embryophyta</taxon>
        <taxon>Tracheophyta</taxon>
        <taxon>Spermatophyta</taxon>
        <taxon>Magnoliopsida</taxon>
        <taxon>eudicotyledons</taxon>
        <taxon>Gunneridae</taxon>
        <taxon>Pentapetalae</taxon>
        <taxon>rosids</taxon>
        <taxon>malvids</taxon>
        <taxon>Brassicales</taxon>
        <taxon>Brassicaceae</taxon>
        <taxon>Brassiceae</taxon>
        <taxon>Raphanus</taxon>
    </lineage>
</organism>
<reference evidence="3" key="2">
    <citation type="submission" date="2025-08" db="UniProtKB">
        <authorList>
            <consortium name="RefSeq"/>
        </authorList>
    </citation>
    <scope>IDENTIFICATION</scope>
    <source>
        <tissue evidence="3">Leaf</tissue>
    </source>
</reference>
<dbReference type="Proteomes" id="UP000504610">
    <property type="component" value="Chromosome 8"/>
</dbReference>
<feature type="compositionally biased region" description="Acidic residues" evidence="1">
    <location>
        <begin position="145"/>
        <end position="155"/>
    </location>
</feature>
<reference evidence="2" key="1">
    <citation type="journal article" date="2019" name="Database">
        <title>The radish genome database (RadishGD): an integrated information resource for radish genomics.</title>
        <authorList>
            <person name="Yu H.J."/>
            <person name="Baek S."/>
            <person name="Lee Y.J."/>
            <person name="Cho A."/>
            <person name="Mun J.H."/>
        </authorList>
    </citation>
    <scope>NUCLEOTIDE SEQUENCE [LARGE SCALE GENOMIC DNA]</scope>
    <source>
        <strain evidence="2">cv. WK10039</strain>
    </source>
</reference>
<feature type="region of interest" description="Disordered" evidence="1">
    <location>
        <begin position="1"/>
        <end position="51"/>
    </location>
</feature>
<proteinExistence type="predicted"/>
<dbReference type="AlphaFoldDB" id="A0A9W3CBD6"/>
<dbReference type="KEGG" id="rsz:130499031"/>
<keyword evidence="2" id="KW-1185">Reference proteome</keyword>